<dbReference type="PANTHER" id="PTHR37984:SF9">
    <property type="entry name" value="INTEGRASE CATALYTIC DOMAIN-CONTAINING PROTEIN"/>
    <property type="match status" value="1"/>
</dbReference>
<organism evidence="1 2">
    <name type="scientific">Plakobranchus ocellatus</name>
    <dbReference type="NCBI Taxonomy" id="259542"/>
    <lineage>
        <taxon>Eukaryota</taxon>
        <taxon>Metazoa</taxon>
        <taxon>Spiralia</taxon>
        <taxon>Lophotrochozoa</taxon>
        <taxon>Mollusca</taxon>
        <taxon>Gastropoda</taxon>
        <taxon>Heterobranchia</taxon>
        <taxon>Euthyneura</taxon>
        <taxon>Panpulmonata</taxon>
        <taxon>Sacoglossa</taxon>
        <taxon>Placobranchoidea</taxon>
        <taxon>Plakobranchidae</taxon>
        <taxon>Plakobranchus</taxon>
    </lineage>
</organism>
<evidence type="ECO:0000313" key="2">
    <source>
        <dbReference type="Proteomes" id="UP000735302"/>
    </source>
</evidence>
<dbReference type="InterPro" id="IPR050951">
    <property type="entry name" value="Retrovirus_Pol_polyprotein"/>
</dbReference>
<name>A0AAV4BIY2_9GAST</name>
<reference evidence="1 2" key="1">
    <citation type="journal article" date="2021" name="Elife">
        <title>Chloroplast acquisition without the gene transfer in kleptoplastic sea slugs, Plakobranchus ocellatus.</title>
        <authorList>
            <person name="Maeda T."/>
            <person name="Takahashi S."/>
            <person name="Yoshida T."/>
            <person name="Shimamura S."/>
            <person name="Takaki Y."/>
            <person name="Nagai Y."/>
            <person name="Toyoda A."/>
            <person name="Suzuki Y."/>
            <person name="Arimoto A."/>
            <person name="Ishii H."/>
            <person name="Satoh N."/>
            <person name="Nishiyama T."/>
            <person name="Hasebe M."/>
            <person name="Maruyama T."/>
            <person name="Minagawa J."/>
            <person name="Obokata J."/>
            <person name="Shigenobu S."/>
        </authorList>
    </citation>
    <scope>NUCLEOTIDE SEQUENCE [LARGE SCALE GENOMIC DNA]</scope>
</reference>
<dbReference type="InterPro" id="IPR036397">
    <property type="entry name" value="RNaseH_sf"/>
</dbReference>
<dbReference type="Proteomes" id="UP000735302">
    <property type="component" value="Unassembled WGS sequence"/>
</dbReference>
<evidence type="ECO:0000313" key="1">
    <source>
        <dbReference type="EMBL" id="GFO18778.1"/>
    </source>
</evidence>
<accession>A0AAV4BIY2</accession>
<protein>
    <submittedName>
        <fullName evidence="1">Pol polyprotein</fullName>
    </submittedName>
</protein>
<gene>
    <name evidence="1" type="ORF">PoB_004528300</name>
</gene>
<dbReference type="AlphaFoldDB" id="A0AAV4BIY2"/>
<dbReference type="Gene3D" id="3.30.420.10">
    <property type="entry name" value="Ribonuclease H-like superfamily/Ribonuclease H"/>
    <property type="match status" value="1"/>
</dbReference>
<dbReference type="EMBL" id="BLXT01004995">
    <property type="protein sequence ID" value="GFO18778.1"/>
    <property type="molecule type" value="Genomic_DNA"/>
</dbReference>
<dbReference type="PANTHER" id="PTHR37984">
    <property type="entry name" value="PROTEIN CBG26694"/>
    <property type="match status" value="1"/>
</dbReference>
<sequence length="251" mass="27937">MVDTLKRVTDLLKKDRVFSWGPAQQKAFDVAKENNAMQEPEHSMIPSKRLLEEHHCSRRSQQIACCSYFSRRRDGNVDAESYVKAYVDSVPSSFLVTDQSFTQQVSCLAFPQANGHAESAVKIAKKILSQPEPDIALFNYRATAHSSTETSPARKLMGRELKSNVPFVPDILQPNPLKDAANLRATDEITKRANKLNCDRKHGAVSLPVLKTGDPVLIKLDNDRKCEAQGSIVATDRENRTYLVNSPVGAL</sequence>
<keyword evidence="2" id="KW-1185">Reference proteome</keyword>
<comment type="caution">
    <text evidence="1">The sequence shown here is derived from an EMBL/GenBank/DDBJ whole genome shotgun (WGS) entry which is preliminary data.</text>
</comment>
<dbReference type="GO" id="GO:0003676">
    <property type="term" value="F:nucleic acid binding"/>
    <property type="evidence" value="ECO:0007669"/>
    <property type="project" value="InterPro"/>
</dbReference>
<proteinExistence type="predicted"/>